<organism evidence="2 3">
    <name type="scientific">Taxus chinensis</name>
    <name type="common">Chinese yew</name>
    <name type="synonym">Taxus wallichiana var. chinensis</name>
    <dbReference type="NCBI Taxonomy" id="29808"/>
    <lineage>
        <taxon>Eukaryota</taxon>
        <taxon>Viridiplantae</taxon>
        <taxon>Streptophyta</taxon>
        <taxon>Embryophyta</taxon>
        <taxon>Tracheophyta</taxon>
        <taxon>Spermatophyta</taxon>
        <taxon>Pinopsida</taxon>
        <taxon>Pinidae</taxon>
        <taxon>Conifers II</taxon>
        <taxon>Cupressales</taxon>
        <taxon>Taxaceae</taxon>
        <taxon>Taxus</taxon>
    </lineage>
</organism>
<feature type="non-terminal residue" evidence="2">
    <location>
        <position position="1"/>
    </location>
</feature>
<evidence type="ECO:0000256" key="1">
    <source>
        <dbReference type="SAM" id="MobiDB-lite"/>
    </source>
</evidence>
<accession>A0AA38H0R9</accession>
<dbReference type="PANTHER" id="PTHR33477:SF2">
    <property type="entry name" value="2-PHOSPHOGLYCERATE KINASE"/>
    <property type="match status" value="1"/>
</dbReference>
<proteinExistence type="predicted"/>
<dbReference type="AlphaFoldDB" id="A0AA38H0R9"/>
<keyword evidence="3" id="KW-1185">Reference proteome</keyword>
<dbReference type="Proteomes" id="UP000824469">
    <property type="component" value="Unassembled WGS sequence"/>
</dbReference>
<gene>
    <name evidence="2" type="ORF">KI387_004115</name>
</gene>
<sequence>MEQQDKLKGQMIETHAGSLKANFQSKEGEATNGEQSSSSSTSIPDAPPAARNTTSKYDFVKVRVWLGDNADHYYVLSRFLLSRMLTVTKIPNHVAIKIALELKKLLVDNSLLDVSQSDLEANLFKLMERRGFGEEYINRYKMMTSLSSRCDTPRAPSTGMKYTRYGYGPDTCPKTARIWLGRSSRNYSFTAPLFYIRQTDSMRDYSIIEQFKRSNKRITTKIGARDHGAKLNPMMMFSSQAETDSFAFGFQNRNPYDVAEKALYWEEVLQSRPYRELLQYCLGPVK</sequence>
<comment type="caution">
    <text evidence="2">The sequence shown here is derived from an EMBL/GenBank/DDBJ whole genome shotgun (WGS) entry which is preliminary data.</text>
</comment>
<dbReference type="EMBL" id="JAHRHJ020000001">
    <property type="protein sequence ID" value="KAH9332007.1"/>
    <property type="molecule type" value="Genomic_DNA"/>
</dbReference>
<evidence type="ECO:0000313" key="3">
    <source>
        <dbReference type="Proteomes" id="UP000824469"/>
    </source>
</evidence>
<protein>
    <submittedName>
        <fullName evidence="2">Uncharacterized protein</fullName>
    </submittedName>
</protein>
<reference evidence="2 3" key="1">
    <citation type="journal article" date="2021" name="Nat. Plants">
        <title>The Taxus genome provides insights into paclitaxel biosynthesis.</title>
        <authorList>
            <person name="Xiong X."/>
            <person name="Gou J."/>
            <person name="Liao Q."/>
            <person name="Li Y."/>
            <person name="Zhou Q."/>
            <person name="Bi G."/>
            <person name="Li C."/>
            <person name="Du R."/>
            <person name="Wang X."/>
            <person name="Sun T."/>
            <person name="Guo L."/>
            <person name="Liang H."/>
            <person name="Lu P."/>
            <person name="Wu Y."/>
            <person name="Zhang Z."/>
            <person name="Ro D.K."/>
            <person name="Shang Y."/>
            <person name="Huang S."/>
            <person name="Yan J."/>
        </authorList>
    </citation>
    <scope>NUCLEOTIDE SEQUENCE [LARGE SCALE GENOMIC DNA]</scope>
    <source>
        <strain evidence="2">Ta-2019</strain>
    </source>
</reference>
<evidence type="ECO:0000313" key="2">
    <source>
        <dbReference type="EMBL" id="KAH9332007.1"/>
    </source>
</evidence>
<dbReference type="PANTHER" id="PTHR33477">
    <property type="entry name" value="P-LOOP NTPASE DOMAIN-CONTAINING PROTEIN LPA1 HOMOLOG 1"/>
    <property type="match status" value="1"/>
</dbReference>
<feature type="region of interest" description="Disordered" evidence="1">
    <location>
        <begin position="1"/>
        <end position="50"/>
    </location>
</feature>
<name>A0AA38H0R9_TAXCH</name>